<evidence type="ECO:0000313" key="3">
    <source>
        <dbReference type="Proteomes" id="UP001562425"/>
    </source>
</evidence>
<gene>
    <name evidence="2" type="ORF">pipiens_015216</name>
</gene>
<dbReference type="InterPro" id="IPR032006">
    <property type="entry name" value="TMIE"/>
</dbReference>
<reference evidence="2 3" key="1">
    <citation type="submission" date="2024-05" db="EMBL/GenBank/DDBJ databases">
        <title>Culex pipiens pipiens assembly and annotation.</title>
        <authorList>
            <person name="Alout H."/>
            <person name="Durand T."/>
        </authorList>
    </citation>
    <scope>NUCLEOTIDE SEQUENCE [LARGE SCALE GENOMIC DNA]</scope>
    <source>
        <strain evidence="2">HA-2024</strain>
        <tissue evidence="2">Whole body</tissue>
    </source>
</reference>
<dbReference type="AlphaFoldDB" id="A0ABD1CRX7"/>
<name>A0ABD1CRX7_CULPP</name>
<accession>A0ABD1CRX7</accession>
<dbReference type="PANTHER" id="PTHR28635:SF1">
    <property type="entry name" value="TRANSMEMBRANE INNER EAR EXPRESSED PROTEIN"/>
    <property type="match status" value="1"/>
</dbReference>
<comment type="caution">
    <text evidence="2">The sequence shown here is derived from an EMBL/GenBank/DDBJ whole genome shotgun (WGS) entry which is preliminary data.</text>
</comment>
<evidence type="ECO:0008006" key="4">
    <source>
        <dbReference type="Google" id="ProtNLM"/>
    </source>
</evidence>
<dbReference type="EMBL" id="JBEHCU010009950">
    <property type="protein sequence ID" value="KAL1379005.1"/>
    <property type="molecule type" value="Genomic_DNA"/>
</dbReference>
<evidence type="ECO:0000256" key="1">
    <source>
        <dbReference type="SAM" id="Phobius"/>
    </source>
</evidence>
<feature type="transmembrane region" description="Helical" evidence="1">
    <location>
        <begin position="20"/>
        <end position="41"/>
    </location>
</feature>
<organism evidence="2 3">
    <name type="scientific">Culex pipiens pipiens</name>
    <name type="common">Northern house mosquito</name>
    <dbReference type="NCBI Taxonomy" id="38569"/>
    <lineage>
        <taxon>Eukaryota</taxon>
        <taxon>Metazoa</taxon>
        <taxon>Ecdysozoa</taxon>
        <taxon>Arthropoda</taxon>
        <taxon>Hexapoda</taxon>
        <taxon>Insecta</taxon>
        <taxon>Pterygota</taxon>
        <taxon>Neoptera</taxon>
        <taxon>Endopterygota</taxon>
        <taxon>Diptera</taxon>
        <taxon>Nematocera</taxon>
        <taxon>Culicoidea</taxon>
        <taxon>Culicidae</taxon>
        <taxon>Culicinae</taxon>
        <taxon>Culicini</taxon>
        <taxon>Culex</taxon>
        <taxon>Culex</taxon>
    </lineage>
</organism>
<dbReference type="Proteomes" id="UP001562425">
    <property type="component" value="Unassembled WGS sequence"/>
</dbReference>
<proteinExistence type="predicted"/>
<dbReference type="PANTHER" id="PTHR28635">
    <property type="entry name" value="TRANSMEMBRANE INNER EAR EXPRESSED PROTEIN"/>
    <property type="match status" value="1"/>
</dbReference>
<evidence type="ECO:0000313" key="2">
    <source>
        <dbReference type="EMBL" id="KAL1379005.1"/>
    </source>
</evidence>
<keyword evidence="3" id="KW-1185">Reference proteome</keyword>
<sequence>MDQDAEAILEHETSLGLRVWQLMFICLGSVLAVVVMLCCCIRFRIPRTKQDIEADYRRKRLTRKFRERLDCMNNTDIDEMDLLKALDRVRQQCLVEAQKSSRNEVVVNFEYHDGDVFKSA</sequence>
<protein>
    <recommendedName>
        <fullName evidence="4">Transmembrane inner ear expressed protein</fullName>
    </recommendedName>
</protein>
<dbReference type="Pfam" id="PF16038">
    <property type="entry name" value="TMIE"/>
    <property type="match status" value="1"/>
</dbReference>
<keyword evidence="1" id="KW-1133">Transmembrane helix</keyword>
<keyword evidence="1" id="KW-0812">Transmembrane</keyword>
<keyword evidence="1" id="KW-0472">Membrane</keyword>